<dbReference type="EMBL" id="SRLO01000289">
    <property type="protein sequence ID" value="TNN62636.1"/>
    <property type="molecule type" value="Genomic_DNA"/>
</dbReference>
<evidence type="ECO:0000256" key="10">
    <source>
        <dbReference type="ARBA" id="ARBA00023242"/>
    </source>
</evidence>
<keyword evidence="4" id="KW-0677">Repeat</keyword>
<accession>A0A4Z2HA47</accession>
<keyword evidence="9" id="KW-0804">Transcription</keyword>
<evidence type="ECO:0000256" key="7">
    <source>
        <dbReference type="ARBA" id="ARBA00023015"/>
    </source>
</evidence>
<name>A0A4Z2HA47_9TELE</name>
<evidence type="ECO:0000256" key="8">
    <source>
        <dbReference type="ARBA" id="ARBA00023125"/>
    </source>
</evidence>
<keyword evidence="8" id="KW-0238">DNA-binding</keyword>
<dbReference type="FunFam" id="3.30.160.60:FF:000859">
    <property type="entry name" value="myc-associated zinc finger protein isoform X2"/>
    <property type="match status" value="1"/>
</dbReference>
<evidence type="ECO:0000256" key="4">
    <source>
        <dbReference type="ARBA" id="ARBA00022737"/>
    </source>
</evidence>
<evidence type="ECO:0000256" key="12">
    <source>
        <dbReference type="ARBA" id="ARBA00071313"/>
    </source>
</evidence>
<evidence type="ECO:0000259" key="16">
    <source>
        <dbReference type="PROSITE" id="PS50157"/>
    </source>
</evidence>
<dbReference type="FunFam" id="3.30.160.60:FF:000780">
    <property type="entry name" value="myc-associated zinc finger protein isoform X1"/>
    <property type="match status" value="1"/>
</dbReference>
<evidence type="ECO:0000256" key="15">
    <source>
        <dbReference type="PROSITE-ProRule" id="PRU00042"/>
    </source>
</evidence>
<dbReference type="AlphaFoldDB" id="A0A4Z2HA47"/>
<dbReference type="GO" id="GO:0045893">
    <property type="term" value="P:positive regulation of DNA-templated transcription"/>
    <property type="evidence" value="ECO:0007669"/>
    <property type="project" value="UniProtKB-ARBA"/>
</dbReference>
<dbReference type="Proteomes" id="UP000314294">
    <property type="component" value="Unassembled WGS sequence"/>
</dbReference>
<dbReference type="SMART" id="SM00355">
    <property type="entry name" value="ZnF_C2H2"/>
    <property type="match status" value="5"/>
</dbReference>
<dbReference type="InterPro" id="IPR050331">
    <property type="entry name" value="Zinc_finger"/>
</dbReference>
<dbReference type="SUPFAM" id="SSF57667">
    <property type="entry name" value="beta-beta-alpha zinc fingers"/>
    <property type="match status" value="4"/>
</dbReference>
<dbReference type="PROSITE" id="PS50157">
    <property type="entry name" value="ZINC_FINGER_C2H2_2"/>
    <property type="match status" value="4"/>
</dbReference>
<dbReference type="Pfam" id="PF00096">
    <property type="entry name" value="zf-C2H2"/>
    <property type="match status" value="2"/>
</dbReference>
<evidence type="ECO:0000256" key="6">
    <source>
        <dbReference type="ARBA" id="ARBA00022833"/>
    </source>
</evidence>
<feature type="domain" description="C2H2-type" evidence="16">
    <location>
        <begin position="266"/>
        <end position="293"/>
    </location>
</feature>
<evidence type="ECO:0000256" key="1">
    <source>
        <dbReference type="ARBA" id="ARBA00004123"/>
    </source>
</evidence>
<comment type="subunit">
    <text evidence="11">Interacts with BPTF.</text>
</comment>
<keyword evidence="2" id="KW-0597">Phosphoprotein</keyword>
<organism evidence="17 18">
    <name type="scientific">Liparis tanakae</name>
    <name type="common">Tanaka's snailfish</name>
    <dbReference type="NCBI Taxonomy" id="230148"/>
    <lineage>
        <taxon>Eukaryota</taxon>
        <taxon>Metazoa</taxon>
        <taxon>Chordata</taxon>
        <taxon>Craniata</taxon>
        <taxon>Vertebrata</taxon>
        <taxon>Euteleostomi</taxon>
        <taxon>Actinopterygii</taxon>
        <taxon>Neopterygii</taxon>
        <taxon>Teleostei</taxon>
        <taxon>Neoteleostei</taxon>
        <taxon>Acanthomorphata</taxon>
        <taxon>Eupercaria</taxon>
        <taxon>Perciformes</taxon>
        <taxon>Cottioidei</taxon>
        <taxon>Cottales</taxon>
        <taxon>Liparidae</taxon>
        <taxon>Liparis</taxon>
    </lineage>
</organism>
<keyword evidence="3" id="KW-0479">Metal-binding</keyword>
<comment type="caution">
    <text evidence="17">The sequence shown here is derived from an EMBL/GenBank/DDBJ whole genome shotgun (WGS) entry which is preliminary data.</text>
</comment>
<keyword evidence="18" id="KW-1185">Reference proteome</keyword>
<dbReference type="GO" id="GO:0000978">
    <property type="term" value="F:RNA polymerase II cis-regulatory region sequence-specific DNA binding"/>
    <property type="evidence" value="ECO:0007669"/>
    <property type="project" value="UniProtKB-ARBA"/>
</dbReference>
<feature type="domain" description="C2H2-type" evidence="16">
    <location>
        <begin position="91"/>
        <end position="118"/>
    </location>
</feature>
<keyword evidence="6" id="KW-0862">Zinc</keyword>
<gene>
    <name evidence="17" type="primary">VEZF1_2</name>
    <name evidence="17" type="ORF">EYF80_027154</name>
</gene>
<reference evidence="17 18" key="1">
    <citation type="submission" date="2019-03" db="EMBL/GenBank/DDBJ databases">
        <title>First draft genome of Liparis tanakae, snailfish: a comprehensive survey of snailfish specific genes.</title>
        <authorList>
            <person name="Kim W."/>
            <person name="Song I."/>
            <person name="Jeong J.-H."/>
            <person name="Kim D."/>
            <person name="Kim S."/>
            <person name="Ryu S."/>
            <person name="Song J.Y."/>
            <person name="Lee S.K."/>
        </authorList>
    </citation>
    <scope>NUCLEOTIDE SEQUENCE [LARGE SCALE GENOMIC DNA]</scope>
    <source>
        <tissue evidence="17">Muscle</tissue>
    </source>
</reference>
<sequence>MEPSWSTFLFQQANEALHHQHQIAGNSLLPLLSSGTEPPDQKPVLPIPLDQKPPVSAAELLKDNVASGTGGGGGGPPVAVVKKEPKSKTPFICGYCNKAFRDSYHLRRHESCHTGIKMVSRPKKTQTAPTMVPLISTVPRQNSGNPSYITTVAGILTTATTSTSTGTSIMTPMQHQQQQSIPKKPPKLVKKNHGCDMCGKAFRDVYHLNRHKLSHSDEKPFECPICQQRFKRKDRMTYHVRSHDGGVHKPYICSVCGKGFSRPDHLSCHACTSAFATKDRLRSHMIRHEGKVTCNICGKMLSAAYITSHLKTHGQASFSNPCNNKGELTVGEILNNSFQVLIDNSHKDANTVHNNSATTTAVTNAAITSAMNRGGISSNPVTIAAQMNIGTSTVNITSQVNLQHPVTITGPVNLASINIPTTAHMNITTPMSMNITGPLNIAMRSMESMPFLSHVLPSSPPW</sequence>
<evidence type="ECO:0000313" key="18">
    <source>
        <dbReference type="Proteomes" id="UP000314294"/>
    </source>
</evidence>
<evidence type="ECO:0000256" key="14">
    <source>
        <dbReference type="ARBA" id="ARBA00082285"/>
    </source>
</evidence>
<dbReference type="PROSITE" id="PS00028">
    <property type="entry name" value="ZINC_FINGER_C2H2_1"/>
    <property type="match status" value="4"/>
</dbReference>
<comment type="subcellular location">
    <subcellularLocation>
        <location evidence="1">Nucleus</location>
    </subcellularLocation>
</comment>
<evidence type="ECO:0000256" key="9">
    <source>
        <dbReference type="ARBA" id="ARBA00023163"/>
    </source>
</evidence>
<dbReference type="GO" id="GO:0008270">
    <property type="term" value="F:zinc ion binding"/>
    <property type="evidence" value="ECO:0007669"/>
    <property type="project" value="UniProtKB-KW"/>
</dbReference>
<keyword evidence="7" id="KW-0805">Transcription regulation</keyword>
<keyword evidence="10" id="KW-0539">Nucleus</keyword>
<dbReference type="FunFam" id="3.30.160.60:FF:000095">
    <property type="entry name" value="Vascular endothelial zinc finger 1"/>
    <property type="match status" value="1"/>
</dbReference>
<proteinExistence type="predicted"/>
<dbReference type="InterPro" id="IPR013087">
    <property type="entry name" value="Znf_C2H2_type"/>
</dbReference>
<dbReference type="InterPro" id="IPR036236">
    <property type="entry name" value="Znf_C2H2_sf"/>
</dbReference>
<dbReference type="PANTHER" id="PTHR16515:SF66">
    <property type="entry name" value="C2H2-TYPE DOMAIN-CONTAINING PROTEIN"/>
    <property type="match status" value="1"/>
</dbReference>
<dbReference type="FunFam" id="3.30.160.60:FF:000108">
    <property type="entry name" value="Vascular endothelial zinc finger 1"/>
    <property type="match status" value="1"/>
</dbReference>
<dbReference type="OrthoDB" id="10072647at2759"/>
<evidence type="ECO:0000256" key="13">
    <source>
        <dbReference type="ARBA" id="ARBA00080469"/>
    </source>
</evidence>
<evidence type="ECO:0000256" key="2">
    <source>
        <dbReference type="ARBA" id="ARBA00022553"/>
    </source>
</evidence>
<dbReference type="Gene3D" id="3.30.160.60">
    <property type="entry name" value="Classic Zinc Finger"/>
    <property type="match status" value="5"/>
</dbReference>
<keyword evidence="5 15" id="KW-0863">Zinc-finger</keyword>
<dbReference type="GO" id="GO:0005634">
    <property type="term" value="C:nucleus"/>
    <property type="evidence" value="ECO:0007669"/>
    <property type="project" value="UniProtKB-SubCell"/>
</dbReference>
<dbReference type="GO" id="GO:0000981">
    <property type="term" value="F:DNA-binding transcription factor activity, RNA polymerase II-specific"/>
    <property type="evidence" value="ECO:0007669"/>
    <property type="project" value="UniProtKB-ARBA"/>
</dbReference>
<evidence type="ECO:0000256" key="5">
    <source>
        <dbReference type="ARBA" id="ARBA00022771"/>
    </source>
</evidence>
<evidence type="ECO:0000313" key="17">
    <source>
        <dbReference type="EMBL" id="TNN62636.1"/>
    </source>
</evidence>
<dbReference type="PANTHER" id="PTHR16515">
    <property type="entry name" value="PR DOMAIN ZINC FINGER PROTEIN"/>
    <property type="match status" value="1"/>
</dbReference>
<feature type="domain" description="C2H2-type" evidence="16">
    <location>
        <begin position="193"/>
        <end position="220"/>
    </location>
</feature>
<dbReference type="Pfam" id="PF13894">
    <property type="entry name" value="zf-C2H2_4"/>
    <property type="match status" value="1"/>
</dbReference>
<evidence type="ECO:0000256" key="11">
    <source>
        <dbReference type="ARBA" id="ARBA00066158"/>
    </source>
</evidence>
<feature type="domain" description="C2H2-type" evidence="16">
    <location>
        <begin position="221"/>
        <end position="245"/>
    </location>
</feature>
<protein>
    <recommendedName>
        <fullName evidence="12">Myc-associated zinc finger protein</fullName>
    </recommendedName>
    <alternativeName>
        <fullName evidence="13">Pur-1</fullName>
    </alternativeName>
    <alternativeName>
        <fullName evidence="14">Purine-binding transcription factor</fullName>
    </alternativeName>
</protein>
<evidence type="ECO:0000256" key="3">
    <source>
        <dbReference type="ARBA" id="ARBA00022723"/>
    </source>
</evidence>